<proteinExistence type="inferred from homology"/>
<keyword evidence="8" id="KW-0239">DNA-directed DNA polymerase</keyword>
<keyword evidence="6" id="KW-0548">Nucleotidyltransferase</keyword>
<evidence type="ECO:0000313" key="12">
    <source>
        <dbReference type="EMBL" id="SJZ81959.1"/>
    </source>
</evidence>
<dbReference type="InterPro" id="IPR029460">
    <property type="entry name" value="DNAPol_HHH"/>
</dbReference>
<dbReference type="Pfam" id="PF01336">
    <property type="entry name" value="tRNA_anti-codon"/>
    <property type="match status" value="1"/>
</dbReference>
<dbReference type="InterPro" id="IPR004013">
    <property type="entry name" value="PHP_dom"/>
</dbReference>
<dbReference type="Gene3D" id="1.10.10.1600">
    <property type="entry name" value="Bacterial DNA polymerase III alpha subunit, thumb domain"/>
    <property type="match status" value="1"/>
</dbReference>
<dbReference type="CDD" id="cd12113">
    <property type="entry name" value="PHP_PolIIIA_DnaE3"/>
    <property type="match status" value="1"/>
</dbReference>
<sequence>MAEFTHLHVHTEYSLLDGSGKIKELIKRTKELGMDTVAITDHGVMFGVVDFYKEAIAQGIKPIIGCEVYIASRGLEQKDPRLDQSQYHLILLAKNQRGYDNLKKIVSKGYIDGFYYKPRVDANFLRKHSEGIICLSACIGGEIPQAILRGEENLARKLITRYQDIFGKENFYIEIQNHGLQEEIELNYRLISLAKELDAPLVATNDVHYIQKEDATAHDILLCIQTGTIVEEENRMRFPNDEFYLKSPEEMEKLFEEIPEALDNTTKIAHECNVFFDFEHLHLPRFDVPKGESSTSYLRKLCLEGLSKKYSIITEEIKKRLEYELSVIHEMGYEDYFLIVWDFIRFAKEHGIMVGPGRGSAAGSLVAYTLDITKIDPLKYNLIFERFLNPDRVTMPDIDIDFCYERRGEVIEYVIEKYGEDRVAQIITFGTMAARQAIRDVGRALNMPYGKVDMIAKQIPMELGMTIEKALEMNEELRKLCKEEEEIDFLIRMAKSVEGLPRHASTHAAGVVISNRPLVEYVPLYKNNDLITTQFPMTLLEELGLLKMDFLGLRTLTVIRDAIDNIQYSKGIRISMDDLNFDDSKVFQMISEGDTLGVFQLESSGMQQFMKELKPDSFEDIIAGISLYRPGPMDQIPTYIQNKKNPNKISYPHDILKPILNVTYGCMVYQEQVMQIVRDVAGYSMGRSDLVRRAMAKKKMDVMEKEKRVFIYGEEDEKGNIIVEGAVRRGVSAEIAEQIYEQMIDFAKYAFNKSHAAAYAVVAYQTAWLKCYYPAEFMAALLTSVMGNSNKVAKYIQNCKKMGISILPPDVNESFAKFTVVNGKIRFGLAAVKNVGENAIQSIIDARERKGKFTSFMDFCEKMDFKDLNKRALESLIKCGAFDSLGNYRSQLISVYDKILEGIIQNRRKNIHGQVSLFDSMDDKEQQKVKLDILPKIPEYDSRTKLSMEKEMVGFYITGHPLSEYEDILRKKVSITSDKLHEMLEEGNSRLRDGHKVIIGGMVAQRKKKITKNNHMMAFLTLEDLFGTMEVIVFPKIYKRFSHLLEEENIVFVQGKLNIKEEEEAVIIAEKIFPLINVNMKKLYIKISKDLDYKVFEESIKPILQRYSGDIPVIVYFESNKQKTVADRKLWVKPEEKLIQLLQKKLGKEYVKIC</sequence>
<dbReference type="GO" id="GO:0008408">
    <property type="term" value="F:3'-5' exonuclease activity"/>
    <property type="evidence" value="ECO:0007669"/>
    <property type="project" value="InterPro"/>
</dbReference>
<evidence type="ECO:0000259" key="11">
    <source>
        <dbReference type="SMART" id="SM00481"/>
    </source>
</evidence>
<dbReference type="InterPro" id="IPR016195">
    <property type="entry name" value="Pol/histidinol_Pase-like"/>
</dbReference>
<dbReference type="SMART" id="SM00481">
    <property type="entry name" value="POLIIIAc"/>
    <property type="match status" value="1"/>
</dbReference>
<evidence type="ECO:0000256" key="10">
    <source>
        <dbReference type="ARBA" id="ARBA00049244"/>
    </source>
</evidence>
<dbReference type="GO" id="GO:0003676">
    <property type="term" value="F:nucleic acid binding"/>
    <property type="evidence" value="ECO:0007669"/>
    <property type="project" value="InterPro"/>
</dbReference>
<keyword evidence="7" id="KW-0235">DNA replication</keyword>
<comment type="function">
    <text evidence="9">DNA polymerase III is a complex, multichain enzyme responsible for most of the replicative synthesis in bacteria. This DNA polymerase also exhibits 3' to 5' exonuclease activity. The alpha chain is the DNA polymerase.</text>
</comment>
<dbReference type="InterPro" id="IPR011708">
    <property type="entry name" value="DNA_pol3_alpha_NTPase_dom"/>
</dbReference>
<dbReference type="GO" id="GO:0003887">
    <property type="term" value="F:DNA-directed DNA polymerase activity"/>
    <property type="evidence" value="ECO:0007669"/>
    <property type="project" value="UniProtKB-KW"/>
</dbReference>
<comment type="similarity">
    <text evidence="2">Belongs to the DNA polymerase type-C family. DnaE subfamily.</text>
</comment>
<dbReference type="Pfam" id="PF14579">
    <property type="entry name" value="HHH_6"/>
    <property type="match status" value="1"/>
</dbReference>
<dbReference type="PANTHER" id="PTHR32294:SF0">
    <property type="entry name" value="DNA POLYMERASE III SUBUNIT ALPHA"/>
    <property type="match status" value="1"/>
</dbReference>
<dbReference type="OrthoDB" id="9803237at2"/>
<organism evidence="12 13">
    <name type="scientific">Garciella nitratireducens DSM 15102</name>
    <dbReference type="NCBI Taxonomy" id="1121911"/>
    <lineage>
        <taxon>Bacteria</taxon>
        <taxon>Bacillati</taxon>
        <taxon>Bacillota</taxon>
        <taxon>Clostridia</taxon>
        <taxon>Eubacteriales</taxon>
        <taxon>Eubacteriaceae</taxon>
        <taxon>Garciella</taxon>
    </lineage>
</organism>
<dbReference type="SUPFAM" id="SSF89550">
    <property type="entry name" value="PHP domain-like"/>
    <property type="match status" value="1"/>
</dbReference>
<dbReference type="Gene3D" id="1.10.150.870">
    <property type="match status" value="1"/>
</dbReference>
<gene>
    <name evidence="12" type="ORF">SAMN02745973_01788</name>
</gene>
<evidence type="ECO:0000256" key="9">
    <source>
        <dbReference type="ARBA" id="ARBA00025611"/>
    </source>
</evidence>
<dbReference type="CDD" id="cd04485">
    <property type="entry name" value="DnaE_OBF"/>
    <property type="match status" value="1"/>
</dbReference>
<feature type="domain" description="Polymerase/histidinol phosphatase N-terminal" evidence="11">
    <location>
        <begin position="5"/>
        <end position="72"/>
    </location>
</feature>
<dbReference type="Pfam" id="PF02811">
    <property type="entry name" value="PHP"/>
    <property type="match status" value="1"/>
</dbReference>
<dbReference type="EMBL" id="FUWV01000012">
    <property type="protein sequence ID" value="SJZ81959.1"/>
    <property type="molecule type" value="Genomic_DNA"/>
</dbReference>
<dbReference type="InterPro" id="IPR004365">
    <property type="entry name" value="NA-bd_OB_tRNA"/>
</dbReference>
<name>A0A1T4NRR5_9FIRM</name>
<dbReference type="NCBIfam" id="NF005298">
    <property type="entry name" value="PRK06826.1"/>
    <property type="match status" value="1"/>
</dbReference>
<dbReference type="Pfam" id="PF07733">
    <property type="entry name" value="DNA_pol3_alpha"/>
    <property type="match status" value="1"/>
</dbReference>
<comment type="subcellular location">
    <subcellularLocation>
        <location evidence="1">Cytoplasm</location>
    </subcellularLocation>
</comment>
<dbReference type="GO" id="GO:0005737">
    <property type="term" value="C:cytoplasm"/>
    <property type="evidence" value="ECO:0007669"/>
    <property type="project" value="UniProtKB-SubCell"/>
</dbReference>
<dbReference type="PANTHER" id="PTHR32294">
    <property type="entry name" value="DNA POLYMERASE III SUBUNIT ALPHA"/>
    <property type="match status" value="1"/>
</dbReference>
<evidence type="ECO:0000256" key="1">
    <source>
        <dbReference type="ARBA" id="ARBA00004496"/>
    </source>
</evidence>
<dbReference type="GO" id="GO:0006260">
    <property type="term" value="P:DNA replication"/>
    <property type="evidence" value="ECO:0007669"/>
    <property type="project" value="UniProtKB-KW"/>
</dbReference>
<dbReference type="Proteomes" id="UP000196365">
    <property type="component" value="Unassembled WGS sequence"/>
</dbReference>
<comment type="catalytic activity">
    <reaction evidence="10">
        <text>DNA(n) + a 2'-deoxyribonucleoside 5'-triphosphate = DNA(n+1) + diphosphate</text>
        <dbReference type="Rhea" id="RHEA:22508"/>
        <dbReference type="Rhea" id="RHEA-COMP:17339"/>
        <dbReference type="Rhea" id="RHEA-COMP:17340"/>
        <dbReference type="ChEBI" id="CHEBI:33019"/>
        <dbReference type="ChEBI" id="CHEBI:61560"/>
        <dbReference type="ChEBI" id="CHEBI:173112"/>
        <dbReference type="EC" id="2.7.7.7"/>
    </reaction>
</comment>
<evidence type="ECO:0000256" key="2">
    <source>
        <dbReference type="ARBA" id="ARBA00009496"/>
    </source>
</evidence>
<protein>
    <recommendedName>
        <fullName evidence="4">DNA polymerase III subunit alpha</fullName>
        <ecNumber evidence="3">2.7.7.7</ecNumber>
    </recommendedName>
</protein>
<dbReference type="Pfam" id="PF17657">
    <property type="entry name" value="DNA_pol3_finger"/>
    <property type="match status" value="1"/>
</dbReference>
<dbReference type="AlphaFoldDB" id="A0A1T4NRR5"/>
<dbReference type="NCBIfam" id="NF004226">
    <property type="entry name" value="PRK05673.1"/>
    <property type="match status" value="1"/>
</dbReference>
<dbReference type="InterPro" id="IPR041931">
    <property type="entry name" value="DNA_pol3_alpha_thumb_dom"/>
</dbReference>
<keyword evidence="5" id="KW-0808">Transferase</keyword>
<dbReference type="InterPro" id="IPR004805">
    <property type="entry name" value="DnaE2/DnaE/PolC"/>
</dbReference>
<evidence type="ECO:0000256" key="7">
    <source>
        <dbReference type="ARBA" id="ARBA00022705"/>
    </source>
</evidence>
<dbReference type="InterPro" id="IPR003141">
    <property type="entry name" value="Pol/His_phosphatase_N"/>
</dbReference>
<dbReference type="EC" id="2.7.7.7" evidence="3"/>
<dbReference type="Gene3D" id="3.20.20.140">
    <property type="entry name" value="Metal-dependent hydrolases"/>
    <property type="match status" value="1"/>
</dbReference>
<dbReference type="NCBIfam" id="TIGR00594">
    <property type="entry name" value="polc"/>
    <property type="match status" value="1"/>
</dbReference>
<dbReference type="InterPro" id="IPR040982">
    <property type="entry name" value="DNA_pol3_finger"/>
</dbReference>
<evidence type="ECO:0000256" key="5">
    <source>
        <dbReference type="ARBA" id="ARBA00022679"/>
    </source>
</evidence>
<evidence type="ECO:0000313" key="13">
    <source>
        <dbReference type="Proteomes" id="UP000196365"/>
    </source>
</evidence>
<evidence type="ECO:0000256" key="4">
    <source>
        <dbReference type="ARBA" id="ARBA00019114"/>
    </source>
</evidence>
<evidence type="ECO:0000256" key="6">
    <source>
        <dbReference type="ARBA" id="ARBA00022695"/>
    </source>
</evidence>
<dbReference type="RefSeq" id="WP_087679167.1">
    <property type="nucleotide sequence ID" value="NZ_FUWV01000012.1"/>
</dbReference>
<evidence type="ECO:0000256" key="8">
    <source>
        <dbReference type="ARBA" id="ARBA00022932"/>
    </source>
</evidence>
<evidence type="ECO:0000256" key="3">
    <source>
        <dbReference type="ARBA" id="ARBA00012417"/>
    </source>
</evidence>
<reference evidence="12 13" key="1">
    <citation type="submission" date="2017-02" db="EMBL/GenBank/DDBJ databases">
        <authorList>
            <person name="Peterson S.W."/>
        </authorList>
    </citation>
    <scope>NUCLEOTIDE SEQUENCE [LARGE SCALE GENOMIC DNA]</scope>
    <source>
        <strain evidence="12 13">DSM 15102</strain>
    </source>
</reference>
<accession>A0A1T4NRR5</accession>
<keyword evidence="13" id="KW-1185">Reference proteome</keyword>